<dbReference type="InterPro" id="IPR038157">
    <property type="entry name" value="FeoA_core_dom"/>
</dbReference>
<dbReference type="Pfam" id="PF04023">
    <property type="entry name" value="FeoA"/>
    <property type="match status" value="1"/>
</dbReference>
<dbReference type="SUPFAM" id="SSF50037">
    <property type="entry name" value="C-terminal domain of transcriptional repressors"/>
    <property type="match status" value="1"/>
</dbReference>
<dbReference type="AlphaFoldDB" id="A0A381Z2F9"/>
<name>A0A381Z2F9_9ZZZZ</name>
<dbReference type="Gene3D" id="2.30.30.90">
    <property type="match status" value="1"/>
</dbReference>
<dbReference type="InterPro" id="IPR008988">
    <property type="entry name" value="Transcriptional_repressor_C"/>
</dbReference>
<keyword evidence="1" id="KW-0408">Iron</keyword>
<sequence length="98" mass="10438">VETTEQNTRSVAPLDSGDLRLGDIPMQQTVELVGIDLPADQAEPLLERGVLPGCRICPVRSSPSGDPIISVDGSLLALRRETADCLCVRLLTALQDVS</sequence>
<evidence type="ECO:0000256" key="1">
    <source>
        <dbReference type="ARBA" id="ARBA00023004"/>
    </source>
</evidence>
<dbReference type="EMBL" id="UINC01019717">
    <property type="protein sequence ID" value="SVA83486.1"/>
    <property type="molecule type" value="Genomic_DNA"/>
</dbReference>
<gene>
    <name evidence="3" type="ORF">METZ01_LOCUS136340</name>
</gene>
<protein>
    <recommendedName>
        <fullName evidence="2">Ferrous iron transporter FeoA-like domain-containing protein</fullName>
    </recommendedName>
</protein>
<dbReference type="InterPro" id="IPR007167">
    <property type="entry name" value="Fe-transptr_FeoA-like"/>
</dbReference>
<feature type="non-terminal residue" evidence="3">
    <location>
        <position position="1"/>
    </location>
</feature>
<proteinExistence type="predicted"/>
<feature type="domain" description="Ferrous iron transporter FeoA-like" evidence="2">
    <location>
        <begin position="19"/>
        <end position="90"/>
    </location>
</feature>
<organism evidence="3">
    <name type="scientific">marine metagenome</name>
    <dbReference type="NCBI Taxonomy" id="408172"/>
    <lineage>
        <taxon>unclassified sequences</taxon>
        <taxon>metagenomes</taxon>
        <taxon>ecological metagenomes</taxon>
    </lineage>
</organism>
<evidence type="ECO:0000259" key="2">
    <source>
        <dbReference type="SMART" id="SM00899"/>
    </source>
</evidence>
<dbReference type="GO" id="GO:0046914">
    <property type="term" value="F:transition metal ion binding"/>
    <property type="evidence" value="ECO:0007669"/>
    <property type="project" value="InterPro"/>
</dbReference>
<reference evidence="3" key="1">
    <citation type="submission" date="2018-05" db="EMBL/GenBank/DDBJ databases">
        <authorList>
            <person name="Lanie J.A."/>
            <person name="Ng W.-L."/>
            <person name="Kazmierczak K.M."/>
            <person name="Andrzejewski T.M."/>
            <person name="Davidsen T.M."/>
            <person name="Wayne K.J."/>
            <person name="Tettelin H."/>
            <person name="Glass J.I."/>
            <person name="Rusch D."/>
            <person name="Podicherti R."/>
            <person name="Tsui H.-C.T."/>
            <person name="Winkler M.E."/>
        </authorList>
    </citation>
    <scope>NUCLEOTIDE SEQUENCE</scope>
</reference>
<accession>A0A381Z2F9</accession>
<evidence type="ECO:0000313" key="3">
    <source>
        <dbReference type="EMBL" id="SVA83486.1"/>
    </source>
</evidence>
<dbReference type="SMART" id="SM00899">
    <property type="entry name" value="FeoA"/>
    <property type="match status" value="1"/>
</dbReference>